<evidence type="ECO:0000313" key="6">
    <source>
        <dbReference type="EMBL" id="MDN3711163.1"/>
    </source>
</evidence>
<dbReference type="Gene3D" id="3.30.559.30">
    <property type="entry name" value="Nonribosomal peptide synthetase, condensation domain"/>
    <property type="match status" value="1"/>
</dbReference>
<comment type="caution">
    <text evidence="6">The sequence shown here is derived from an EMBL/GenBank/DDBJ whole genome shotgun (WGS) entry which is preliminary data.</text>
</comment>
<keyword evidence="1" id="KW-0596">Phosphopantetheine</keyword>
<dbReference type="Pfam" id="PF00668">
    <property type="entry name" value="Condensation"/>
    <property type="match status" value="1"/>
</dbReference>
<evidence type="ECO:0000259" key="5">
    <source>
        <dbReference type="Pfam" id="PF00668"/>
    </source>
</evidence>
<dbReference type="Proteomes" id="UP001243846">
    <property type="component" value="Unassembled WGS sequence"/>
</dbReference>
<dbReference type="InterPro" id="IPR001242">
    <property type="entry name" value="Condensation_dom"/>
</dbReference>
<feature type="domain" description="Condensation" evidence="5">
    <location>
        <begin position="4"/>
        <end position="208"/>
    </location>
</feature>
<accession>A0ABT8D2Y8</accession>
<dbReference type="PANTHER" id="PTHR45527:SF11">
    <property type="entry name" value="NONRIBOSOMAL PEPTIDE SYNTHETASE 5"/>
    <property type="match status" value="1"/>
</dbReference>
<gene>
    <name evidence="6" type="ORF">QWZ10_03765</name>
</gene>
<evidence type="ECO:0000256" key="1">
    <source>
        <dbReference type="ARBA" id="ARBA00022450"/>
    </source>
</evidence>
<evidence type="ECO:0000256" key="3">
    <source>
        <dbReference type="ARBA" id="ARBA00022598"/>
    </source>
</evidence>
<dbReference type="EMBL" id="JAUFRC010000001">
    <property type="protein sequence ID" value="MDN3711163.1"/>
    <property type="molecule type" value="Genomic_DNA"/>
</dbReference>
<evidence type="ECO:0000256" key="4">
    <source>
        <dbReference type="SAM" id="MobiDB-lite"/>
    </source>
</evidence>
<feature type="compositionally biased region" description="Low complexity" evidence="4">
    <location>
        <begin position="283"/>
        <end position="292"/>
    </location>
</feature>
<protein>
    <submittedName>
        <fullName evidence="6">Condensation domain-containing protein</fullName>
    </submittedName>
</protein>
<feature type="region of interest" description="Disordered" evidence="4">
    <location>
        <begin position="282"/>
        <end position="337"/>
    </location>
</feature>
<dbReference type="PANTHER" id="PTHR45527">
    <property type="entry name" value="NONRIBOSOMAL PEPTIDE SYNTHETASE"/>
    <property type="match status" value="1"/>
</dbReference>
<dbReference type="Gene3D" id="3.40.50.980">
    <property type="match status" value="1"/>
</dbReference>
<evidence type="ECO:0000256" key="2">
    <source>
        <dbReference type="ARBA" id="ARBA00022553"/>
    </source>
</evidence>
<dbReference type="SUPFAM" id="SSF52777">
    <property type="entry name" value="CoA-dependent acyltransferases"/>
    <property type="match status" value="1"/>
</dbReference>
<evidence type="ECO:0000313" key="7">
    <source>
        <dbReference type="Proteomes" id="UP001243846"/>
    </source>
</evidence>
<keyword evidence="2" id="KW-0597">Phosphoprotein</keyword>
<keyword evidence="3" id="KW-0436">Ligase</keyword>
<reference evidence="7" key="1">
    <citation type="journal article" date="2019" name="Int. J. Syst. Evol. Microbiol.">
        <title>The Global Catalogue of Microorganisms (GCM) 10K type strain sequencing project: providing services to taxonomists for standard genome sequencing and annotation.</title>
        <authorList>
            <consortium name="The Broad Institute Genomics Platform"/>
            <consortium name="The Broad Institute Genome Sequencing Center for Infectious Disease"/>
            <person name="Wu L."/>
            <person name="Ma J."/>
        </authorList>
    </citation>
    <scope>NUCLEOTIDE SEQUENCE [LARGE SCALE GENOMIC DNA]</scope>
    <source>
        <strain evidence="7">CECT 8482</strain>
    </source>
</reference>
<keyword evidence="7" id="KW-1185">Reference proteome</keyword>
<organism evidence="6 7">
    <name type="scientific">Paracoccus cavernae</name>
    <dbReference type="NCBI Taxonomy" id="1571207"/>
    <lineage>
        <taxon>Bacteria</taxon>
        <taxon>Pseudomonadati</taxon>
        <taxon>Pseudomonadota</taxon>
        <taxon>Alphaproteobacteria</taxon>
        <taxon>Rhodobacterales</taxon>
        <taxon>Paracoccaceae</taxon>
        <taxon>Paracoccus</taxon>
    </lineage>
</organism>
<dbReference type="SUPFAM" id="SSF56801">
    <property type="entry name" value="Acetyl-CoA synthetase-like"/>
    <property type="match status" value="1"/>
</dbReference>
<name>A0ABT8D2Y8_9RHOB</name>
<sequence>MRDRARAAGATTANIICAAWGLVLARVSGRSEAVFGLTRAGRFISRPAMRSVGCLINTLPVRSQLAGLTLDQLLQEQRKFVAATKRFEQTPLAVISELAETPKDTPLFDSLVMFDRVSPDTFVDLMGPEGKGADSRELSQMATAMTLGVYDNPEMLIRLEYDPQRFDAAGMERLAGYVVQTLLAMSEAGDVPLAQIQSLPDAEIAALLAQGAPADPVLPAEVEAPLIDLFEAAAARFPDHLAVETVAPAQATLDQNAGPNEGLSYHELDRRANHLAQRLRLEGAAGPDCRPRPAARARLRRGTAGGAQGRGELSAPRSRLPRGQPSGHDHPLGCGHAADAFDAAPRFRLGRDPAARA</sequence>
<proteinExistence type="predicted"/>